<feature type="compositionally biased region" description="Basic and acidic residues" evidence="4">
    <location>
        <begin position="1"/>
        <end position="13"/>
    </location>
</feature>
<dbReference type="InterPro" id="IPR003594">
    <property type="entry name" value="HATPase_dom"/>
</dbReference>
<keyword evidence="3" id="KW-0902">Two-component regulatory system</keyword>
<evidence type="ECO:0000313" key="8">
    <source>
        <dbReference type="Proteomes" id="UP000471293"/>
    </source>
</evidence>
<dbReference type="Gene3D" id="3.30.450.40">
    <property type="match status" value="2"/>
</dbReference>
<protein>
    <submittedName>
        <fullName evidence="7">GAF domain-containing protein</fullName>
    </submittedName>
</protein>
<dbReference type="Gene3D" id="1.20.5.1930">
    <property type="match status" value="1"/>
</dbReference>
<name>A0A6N9U9U8_STRHA</name>
<dbReference type="InterPro" id="IPR050482">
    <property type="entry name" value="Sensor_HK_TwoCompSys"/>
</dbReference>
<accession>A0A6N9U9U8</accession>
<evidence type="ECO:0000256" key="1">
    <source>
        <dbReference type="ARBA" id="ARBA00022679"/>
    </source>
</evidence>
<dbReference type="InterPro" id="IPR003018">
    <property type="entry name" value="GAF"/>
</dbReference>
<dbReference type="PANTHER" id="PTHR24421:SF56">
    <property type="entry name" value="OXYGEN SENSOR HISTIDINE KINASE RESPONSE REGULATOR DOST"/>
    <property type="match status" value="1"/>
</dbReference>
<dbReference type="Pfam" id="PF07730">
    <property type="entry name" value="HisKA_3"/>
    <property type="match status" value="1"/>
</dbReference>
<dbReference type="Gene3D" id="3.30.565.10">
    <property type="entry name" value="Histidine kinase-like ATPase, C-terminal domain"/>
    <property type="match status" value="1"/>
</dbReference>
<dbReference type="RefSeq" id="WP_164347894.1">
    <property type="nucleotide sequence ID" value="NZ_JAAGLQ010000541.1"/>
</dbReference>
<dbReference type="EMBL" id="JAAGLQ010000541">
    <property type="protein sequence ID" value="NEA18776.1"/>
    <property type="molecule type" value="Genomic_DNA"/>
</dbReference>
<reference evidence="7 8" key="1">
    <citation type="submission" date="2020-01" db="EMBL/GenBank/DDBJ databases">
        <title>Insect and environment-associated Actinomycetes.</title>
        <authorList>
            <person name="Currrie C."/>
            <person name="Chevrette M."/>
            <person name="Carlson C."/>
            <person name="Stubbendieck R."/>
            <person name="Wendt-Pienkowski E."/>
        </authorList>
    </citation>
    <scope>NUCLEOTIDE SEQUENCE [LARGE SCALE GENOMIC DNA]</scope>
    <source>
        <strain evidence="7 8">SID11342</strain>
    </source>
</reference>
<dbReference type="AlphaFoldDB" id="A0A6N9U9U8"/>
<dbReference type="SMART" id="SM00065">
    <property type="entry name" value="GAF"/>
    <property type="match status" value="2"/>
</dbReference>
<evidence type="ECO:0000259" key="5">
    <source>
        <dbReference type="SMART" id="SM00065"/>
    </source>
</evidence>
<dbReference type="Pfam" id="PF02518">
    <property type="entry name" value="HATPase_c"/>
    <property type="match status" value="1"/>
</dbReference>
<evidence type="ECO:0000256" key="2">
    <source>
        <dbReference type="ARBA" id="ARBA00022777"/>
    </source>
</evidence>
<evidence type="ECO:0000259" key="6">
    <source>
        <dbReference type="SMART" id="SM00387"/>
    </source>
</evidence>
<sequence length="569" mass="60116">MAEQEPKDPDDAATRPTGSLRGLSDELTARVPELLEATTRSVGTGLELRSTLDRVCATAAELTHARYAAVGVLDESGEGLSDFVTHGVPEEVAHAVGHRPDGRTGLLGALIREPGPISLADLTADPRFAGFPAAHPLMRTFLGVPVHVQGELFGNLYVAEKDGGEPFDETDLHLLRVLATEAGIAVAHARAYEAARQRERWIDGSVAVTTALLSGGDADEALTVVAEQARRLADSAAAVVLLPAEQGGLEVVAVADGDRGGALGRIVPHRSPVVAALLRGEAVFMDDATTDSRTITRLADGFGPHMLLPLSIGGRVLGALAIPRARGSRPYSEAERLLATQFAAQAALALMMAEAQRDRERLAVYEDRDRIARDLHDLVIQRLFSTGMMLEQAQQRSAVPEVRAGVGRAVDELDVTIQEIRTAVFALQQEHAETPGGLRARVLREIGMAAVPLGFRPSHRFLGPVDSLVGELAGKNLIAALREALSNAFRHAGASRVDVGVDATATLPDGREAVRLSVADDGVGIPEGGRRSGLRNLARRAESLGGASWFGPGTGKDGGGTTVYWQVPL</sequence>
<dbReference type="PANTHER" id="PTHR24421">
    <property type="entry name" value="NITRATE/NITRITE SENSOR PROTEIN NARX-RELATED"/>
    <property type="match status" value="1"/>
</dbReference>
<dbReference type="InterPro" id="IPR011712">
    <property type="entry name" value="Sig_transdc_His_kin_sub3_dim/P"/>
</dbReference>
<feature type="domain" description="Histidine kinase/HSP90-like ATPase" evidence="6">
    <location>
        <begin position="472"/>
        <end position="569"/>
    </location>
</feature>
<dbReference type="GO" id="GO:0046983">
    <property type="term" value="F:protein dimerization activity"/>
    <property type="evidence" value="ECO:0007669"/>
    <property type="project" value="InterPro"/>
</dbReference>
<dbReference type="SUPFAM" id="SSF55874">
    <property type="entry name" value="ATPase domain of HSP90 chaperone/DNA topoisomerase II/histidine kinase"/>
    <property type="match status" value="1"/>
</dbReference>
<comment type="caution">
    <text evidence="7">The sequence shown here is derived from an EMBL/GenBank/DDBJ whole genome shotgun (WGS) entry which is preliminary data.</text>
</comment>
<dbReference type="Pfam" id="PF13185">
    <property type="entry name" value="GAF_2"/>
    <property type="match status" value="2"/>
</dbReference>
<evidence type="ECO:0000256" key="3">
    <source>
        <dbReference type="ARBA" id="ARBA00023012"/>
    </source>
</evidence>
<dbReference type="InterPro" id="IPR036890">
    <property type="entry name" value="HATPase_C_sf"/>
</dbReference>
<dbReference type="SMART" id="SM00387">
    <property type="entry name" value="HATPase_c"/>
    <property type="match status" value="1"/>
</dbReference>
<evidence type="ECO:0000256" key="4">
    <source>
        <dbReference type="SAM" id="MobiDB-lite"/>
    </source>
</evidence>
<feature type="region of interest" description="Disordered" evidence="4">
    <location>
        <begin position="1"/>
        <end position="27"/>
    </location>
</feature>
<keyword evidence="1" id="KW-0808">Transferase</keyword>
<organism evidence="7 8">
    <name type="scientific">Streptomyces halstedii</name>
    <dbReference type="NCBI Taxonomy" id="1944"/>
    <lineage>
        <taxon>Bacteria</taxon>
        <taxon>Bacillati</taxon>
        <taxon>Actinomycetota</taxon>
        <taxon>Actinomycetes</taxon>
        <taxon>Kitasatosporales</taxon>
        <taxon>Streptomycetaceae</taxon>
        <taxon>Streptomyces</taxon>
    </lineage>
</organism>
<dbReference type="GO" id="GO:0000155">
    <property type="term" value="F:phosphorelay sensor kinase activity"/>
    <property type="evidence" value="ECO:0007669"/>
    <property type="project" value="InterPro"/>
</dbReference>
<feature type="domain" description="GAF" evidence="5">
    <location>
        <begin position="217"/>
        <end position="360"/>
    </location>
</feature>
<dbReference type="InterPro" id="IPR029016">
    <property type="entry name" value="GAF-like_dom_sf"/>
</dbReference>
<keyword evidence="2" id="KW-0418">Kinase</keyword>
<dbReference type="Proteomes" id="UP000471293">
    <property type="component" value="Unassembled WGS sequence"/>
</dbReference>
<proteinExistence type="predicted"/>
<evidence type="ECO:0000313" key="7">
    <source>
        <dbReference type="EMBL" id="NEA18776.1"/>
    </source>
</evidence>
<dbReference type="GO" id="GO:0016020">
    <property type="term" value="C:membrane"/>
    <property type="evidence" value="ECO:0007669"/>
    <property type="project" value="InterPro"/>
</dbReference>
<gene>
    <name evidence="7" type="ORF">G3I29_25395</name>
</gene>
<dbReference type="SUPFAM" id="SSF55781">
    <property type="entry name" value="GAF domain-like"/>
    <property type="match status" value="2"/>
</dbReference>
<feature type="domain" description="GAF" evidence="5">
    <location>
        <begin position="47"/>
        <end position="196"/>
    </location>
</feature>